<comment type="caution">
    <text evidence="2">The sequence shown here is derived from an EMBL/GenBank/DDBJ whole genome shotgun (WGS) entry which is preliminary data.</text>
</comment>
<evidence type="ECO:0000259" key="1">
    <source>
        <dbReference type="Pfam" id="PF00561"/>
    </source>
</evidence>
<sequence length="287" mass="31919">MVRQIDVMGADGVRLTAWEFGAGRGATDGGRRDRPGLLLLHDLMGRASTWADNTARWLAPRFRTVAVDQRGHGHSEKPAGPYDRGSYVADVEAVVEALGLAPAVLVGHAMGGLTAWQLAARRPDLVRGLVVSETKASTLGEDGQRRWLDWFKSWPLPFDSLDAVRRWFSEDDPTLERPSPGRGDYFVEVMEERADGYWPEFSFDHMMLSLEPWAFESHWDDLALVHCPTLVVRGLDGALGRAEAQEMVRALPDGHYAEVPDCGHIVHCERPEGWRQAVEPFLAGLGR</sequence>
<evidence type="ECO:0000313" key="3">
    <source>
        <dbReference type="Proteomes" id="UP000050867"/>
    </source>
</evidence>
<dbReference type="AlphaFoldDB" id="A0A0T6LVI3"/>
<dbReference type="Pfam" id="PF00561">
    <property type="entry name" value="Abhydrolase_1"/>
    <property type="match status" value="1"/>
</dbReference>
<dbReference type="Gene3D" id="3.40.50.1820">
    <property type="entry name" value="alpha/beta hydrolase"/>
    <property type="match status" value="1"/>
</dbReference>
<dbReference type="OrthoDB" id="63519at2"/>
<feature type="domain" description="AB hydrolase-1" evidence="1">
    <location>
        <begin position="37"/>
        <end position="271"/>
    </location>
</feature>
<dbReference type="Proteomes" id="UP000050867">
    <property type="component" value="Unassembled WGS sequence"/>
</dbReference>
<keyword evidence="3" id="KW-1185">Reference proteome</keyword>
<proteinExistence type="predicted"/>
<dbReference type="PRINTS" id="PR00412">
    <property type="entry name" value="EPOXHYDRLASE"/>
</dbReference>
<name>A0A0T6LVI3_WENVI</name>
<evidence type="ECO:0000313" key="2">
    <source>
        <dbReference type="EMBL" id="KRV50086.1"/>
    </source>
</evidence>
<dbReference type="SUPFAM" id="SSF53474">
    <property type="entry name" value="alpha/beta-Hydrolases"/>
    <property type="match status" value="1"/>
</dbReference>
<dbReference type="STRING" id="76728.AQ490_17660"/>
<organism evidence="2 3">
    <name type="scientific">Wenjunlia vitaminophila</name>
    <name type="common">Streptomyces vitaminophilus</name>
    <dbReference type="NCBI Taxonomy" id="76728"/>
    <lineage>
        <taxon>Bacteria</taxon>
        <taxon>Bacillati</taxon>
        <taxon>Actinomycetota</taxon>
        <taxon>Actinomycetes</taxon>
        <taxon>Kitasatosporales</taxon>
        <taxon>Streptomycetaceae</taxon>
        <taxon>Wenjunlia</taxon>
    </lineage>
</organism>
<gene>
    <name evidence="2" type="ORF">AQ490_17660</name>
</gene>
<keyword evidence="2" id="KW-0378">Hydrolase</keyword>
<protein>
    <submittedName>
        <fullName evidence="2">Hydrolase</fullName>
    </submittedName>
</protein>
<dbReference type="GO" id="GO:0016787">
    <property type="term" value="F:hydrolase activity"/>
    <property type="evidence" value="ECO:0007669"/>
    <property type="project" value="UniProtKB-KW"/>
</dbReference>
<dbReference type="RefSeq" id="WP_026220308.1">
    <property type="nucleotide sequence ID" value="NZ_LLZU01000007.1"/>
</dbReference>
<dbReference type="PANTHER" id="PTHR43194">
    <property type="entry name" value="HYDROLASE ALPHA/BETA FOLD FAMILY"/>
    <property type="match status" value="1"/>
</dbReference>
<dbReference type="InterPro" id="IPR029058">
    <property type="entry name" value="AB_hydrolase_fold"/>
</dbReference>
<dbReference type="InterPro" id="IPR050228">
    <property type="entry name" value="Carboxylesterase_BioH"/>
</dbReference>
<reference evidence="2 3" key="1">
    <citation type="submission" date="2015-10" db="EMBL/GenBank/DDBJ databases">
        <title>Draft genome sequence of pyrrolomycin-producing Streptomyces vitaminophilus.</title>
        <authorList>
            <person name="Graham D.E."/>
            <person name="Mahan K.M."/>
            <person name="Klingeman D.M."/>
            <person name="Hettich R.L."/>
            <person name="Parry R.J."/>
        </authorList>
    </citation>
    <scope>NUCLEOTIDE SEQUENCE [LARGE SCALE GENOMIC DNA]</scope>
    <source>
        <strain evidence="2 3">ATCC 31673</strain>
    </source>
</reference>
<dbReference type="InterPro" id="IPR000639">
    <property type="entry name" value="Epox_hydrolase-like"/>
</dbReference>
<dbReference type="PRINTS" id="PR00111">
    <property type="entry name" value="ABHYDROLASE"/>
</dbReference>
<dbReference type="InterPro" id="IPR000073">
    <property type="entry name" value="AB_hydrolase_1"/>
</dbReference>
<dbReference type="EMBL" id="LLZU01000007">
    <property type="protein sequence ID" value="KRV50086.1"/>
    <property type="molecule type" value="Genomic_DNA"/>
</dbReference>
<dbReference type="PANTHER" id="PTHR43194:SF2">
    <property type="entry name" value="PEROXISOMAL MEMBRANE PROTEIN LPX1"/>
    <property type="match status" value="1"/>
</dbReference>
<dbReference type="eggNOG" id="COG2267">
    <property type="taxonomic scope" value="Bacteria"/>
</dbReference>
<accession>A0A0T6LVI3</accession>